<reference evidence="5 7" key="1">
    <citation type="submission" date="2018-05" db="EMBL/GenBank/DDBJ databases">
        <title>Genome sequencing, assembly and analysis of the novel insecticidal bacterium, Chromobacterium phragmitis.</title>
        <authorList>
            <person name="Sparks M.E."/>
            <person name="Blackburn M.B."/>
            <person name="Gundersen-Rindal D.E."/>
        </authorList>
    </citation>
    <scope>NUCLEOTIDE SEQUENCE [LARGE SCALE GENOMIC DNA]</scope>
    <source>
        <strain evidence="5">IIBBL 274-1</strain>
    </source>
</reference>
<dbReference type="Pfam" id="PF00015">
    <property type="entry name" value="MCPsignal"/>
    <property type="match status" value="1"/>
</dbReference>
<dbReference type="Proteomes" id="UP000252038">
    <property type="component" value="Chromosome"/>
</dbReference>
<dbReference type="CDD" id="cd11386">
    <property type="entry name" value="MCP_signal"/>
    <property type="match status" value="1"/>
</dbReference>
<dbReference type="EMBL" id="JBDXMI010000001">
    <property type="protein sequence ID" value="MEO9383615.1"/>
    <property type="molecule type" value="Genomic_DNA"/>
</dbReference>
<dbReference type="KEGG" id="chrb:DK843_22205"/>
<dbReference type="PANTHER" id="PTHR32089:SF112">
    <property type="entry name" value="LYSOZYME-LIKE PROTEIN-RELATED"/>
    <property type="match status" value="1"/>
</dbReference>
<dbReference type="Proteomes" id="UP001462502">
    <property type="component" value="Unassembled WGS sequence"/>
</dbReference>
<evidence type="ECO:0000259" key="4">
    <source>
        <dbReference type="PROSITE" id="PS50111"/>
    </source>
</evidence>
<keyword evidence="1 2" id="KW-0807">Transducer</keyword>
<dbReference type="PROSITE" id="PS50111">
    <property type="entry name" value="CHEMOTAXIS_TRANSDUC_2"/>
    <property type="match status" value="1"/>
</dbReference>
<evidence type="ECO:0000313" key="8">
    <source>
        <dbReference type="Proteomes" id="UP001462502"/>
    </source>
</evidence>
<dbReference type="PANTHER" id="PTHR32089">
    <property type="entry name" value="METHYL-ACCEPTING CHEMOTAXIS PROTEIN MCPB"/>
    <property type="match status" value="1"/>
</dbReference>
<reference evidence="6 8" key="2">
    <citation type="submission" date="2024-05" db="EMBL/GenBank/DDBJ databases">
        <authorList>
            <person name="De Oliveira J.P."/>
            <person name="Noriler S.A."/>
            <person name="De Oliveira A.G."/>
            <person name="Sipoli D.S."/>
        </authorList>
    </citation>
    <scope>NUCLEOTIDE SEQUENCE [LARGE SCALE GENOMIC DNA]</scope>
    <source>
        <strain evidence="6 8">LABIM192</strain>
    </source>
</reference>
<name>A0A344UNC6_9NEIS</name>
<proteinExistence type="predicted"/>
<sequence length="375" mass="41586">MFGFANKADRSAELQQTVHRLESMLDHSDNLILLCDTSHDNTIFYMNKTARDTLARHRSTLNQRLRNGADVANAHAHTIHQFHPDPDRIRRILDDLAHKRIQEHIATIPVGEIVFRTKIFPIWDARDPNKLCCFMASFQDVSAEEKARKIQEEANRRREFLEARVNELSENMQAMSATIQNVAVQTASASESAELMLTEGRKGAGIVTETSGGMKNVGGMVRNTADSLESLGQRSETIGQIIGVIKDIADQTNLLALNAAIEAARAGEMGRGFAVVADEVRKLAERTTKATQEIGDMIRDIQREVKQNVDAIEQGRQQVDATESDFQRAEQALATIVGEINNMRDFVVQIANAAEEQAATSQDIADKLAEIVSQP</sequence>
<evidence type="ECO:0000313" key="7">
    <source>
        <dbReference type="Proteomes" id="UP000252038"/>
    </source>
</evidence>
<evidence type="ECO:0000256" key="2">
    <source>
        <dbReference type="PROSITE-ProRule" id="PRU00284"/>
    </source>
</evidence>
<dbReference type="EMBL" id="CP029554">
    <property type="protein sequence ID" value="AXE36774.1"/>
    <property type="molecule type" value="Genomic_DNA"/>
</dbReference>
<evidence type="ECO:0000313" key="5">
    <source>
        <dbReference type="EMBL" id="AXE36774.1"/>
    </source>
</evidence>
<keyword evidence="8" id="KW-1185">Reference proteome</keyword>
<dbReference type="InterPro" id="IPR004089">
    <property type="entry name" value="MCPsignal_dom"/>
</dbReference>
<dbReference type="RefSeq" id="WP_114062465.1">
    <property type="nucleotide sequence ID" value="NZ_CP029495.1"/>
</dbReference>
<dbReference type="GO" id="GO:0007165">
    <property type="term" value="P:signal transduction"/>
    <property type="evidence" value="ECO:0007669"/>
    <property type="project" value="UniProtKB-KW"/>
</dbReference>
<accession>A0A344UNC6</accession>
<feature type="coiled-coil region" evidence="3">
    <location>
        <begin position="144"/>
        <end position="185"/>
    </location>
</feature>
<keyword evidence="3" id="KW-0175">Coiled coil</keyword>
<evidence type="ECO:0000256" key="1">
    <source>
        <dbReference type="ARBA" id="ARBA00023224"/>
    </source>
</evidence>
<dbReference type="SUPFAM" id="SSF58104">
    <property type="entry name" value="Methyl-accepting chemotaxis protein (MCP) signaling domain"/>
    <property type="match status" value="1"/>
</dbReference>
<gene>
    <name evidence="6" type="ORF">ABI908_05720</name>
    <name evidence="5" type="ORF">DK843_22205</name>
</gene>
<organism evidence="5 7">
    <name type="scientific">Chromobacterium phragmitis</name>
    <dbReference type="NCBI Taxonomy" id="2202141"/>
    <lineage>
        <taxon>Bacteria</taxon>
        <taxon>Pseudomonadati</taxon>
        <taxon>Pseudomonadota</taxon>
        <taxon>Betaproteobacteria</taxon>
        <taxon>Neisseriales</taxon>
        <taxon>Chromobacteriaceae</taxon>
        <taxon>Chromobacterium</taxon>
    </lineage>
</organism>
<dbReference type="AlphaFoldDB" id="A0A344UNC6"/>
<evidence type="ECO:0000313" key="6">
    <source>
        <dbReference type="EMBL" id="MEO9383615.1"/>
    </source>
</evidence>
<dbReference type="Gene3D" id="3.30.450.20">
    <property type="entry name" value="PAS domain"/>
    <property type="match status" value="1"/>
</dbReference>
<protein>
    <submittedName>
        <fullName evidence="5 6">Chemotaxis protein</fullName>
    </submittedName>
</protein>
<evidence type="ECO:0000256" key="3">
    <source>
        <dbReference type="SAM" id="Coils"/>
    </source>
</evidence>
<dbReference type="GO" id="GO:0016020">
    <property type="term" value="C:membrane"/>
    <property type="evidence" value="ECO:0007669"/>
    <property type="project" value="InterPro"/>
</dbReference>
<dbReference type="Gene3D" id="1.10.287.950">
    <property type="entry name" value="Methyl-accepting chemotaxis protein"/>
    <property type="match status" value="1"/>
</dbReference>
<dbReference type="OrthoDB" id="9816383at2"/>
<dbReference type="KEGG" id="chri:DK842_16675"/>
<feature type="domain" description="Methyl-accepting transducer" evidence="4">
    <location>
        <begin position="136"/>
        <end position="372"/>
    </location>
</feature>
<dbReference type="SMART" id="SM00283">
    <property type="entry name" value="MA"/>
    <property type="match status" value="1"/>
</dbReference>